<protein>
    <recommendedName>
        <fullName evidence="10">RecBCD enzyme subunit RecC</fullName>
    </recommendedName>
    <alternativeName>
        <fullName evidence="10">Exonuclease V subunit RecC</fullName>
        <shortName evidence="10">ExoV subunit RecC</shortName>
    </alternativeName>
    <alternativeName>
        <fullName evidence="10">Helicase/nuclease RecBCD subunit RecC</fullName>
    </alternativeName>
</protein>
<evidence type="ECO:0000256" key="9">
    <source>
        <dbReference type="ARBA" id="ARBA00023204"/>
    </source>
</evidence>
<keyword evidence="4 10" id="KW-0378">Hydrolase</keyword>
<dbReference type="InterPro" id="IPR041500">
    <property type="entry name" value="RecC_C"/>
</dbReference>
<evidence type="ECO:0000256" key="4">
    <source>
        <dbReference type="ARBA" id="ARBA00022801"/>
    </source>
</evidence>
<feature type="domain" description="RecC C-terminal" evidence="11">
    <location>
        <begin position="838"/>
        <end position="1076"/>
    </location>
</feature>
<comment type="miscellaneous">
    <text evidence="10">In the RecBCD complex, RecB has a slow 3'-5' helicase, an exonuclease activity and loads RecA onto ssDNA, RecD has a fast 5'-3' helicase activity, while RecC stimulates the ATPase and processivity of the RecB helicase and contributes to recognition of the Chi site.</text>
</comment>
<dbReference type="Gene3D" id="3.40.50.10930">
    <property type="match status" value="1"/>
</dbReference>
<dbReference type="Gene3D" id="1.10.10.160">
    <property type="match status" value="1"/>
</dbReference>
<dbReference type="Proteomes" id="UP001231109">
    <property type="component" value="Unassembled WGS sequence"/>
</dbReference>
<keyword evidence="7 10" id="KW-0067">ATP-binding</keyword>
<name>A0ABT9HV85_9GAMM</name>
<comment type="function">
    <text evidence="10">A helicase/nuclease that prepares dsDNA breaks (DSB) for recombinational DNA repair. Binds to DSBs and unwinds DNA via a highly rapid and processive ATP-dependent bidirectional helicase activity. Unwinds dsDNA until it encounters a Chi (crossover hotspot instigator) sequence from the 3' direction. Cuts ssDNA a few nucleotides 3' to the Chi site. The properties and activities of the enzyme are changed at Chi. The Chi-altered holoenzyme produces a long 3'-ssDNA overhang and facilitates RecA-binding to the ssDNA for homologous DNA recombination and repair. Holoenzyme degrades any linearized DNA that is unable to undergo homologous recombination. In the holoenzyme this subunit recognizes the wild-type Chi sequence, and when added to isolated RecB increases its ATP-dependent helicase processivity.</text>
</comment>
<evidence type="ECO:0000256" key="2">
    <source>
        <dbReference type="ARBA" id="ARBA00022741"/>
    </source>
</evidence>
<dbReference type="HAMAP" id="MF_01486">
    <property type="entry name" value="RecC"/>
    <property type="match status" value="1"/>
</dbReference>
<dbReference type="Pfam" id="PF04257">
    <property type="entry name" value="Exonuc_V_gamma"/>
    <property type="match status" value="1"/>
</dbReference>
<dbReference type="GO" id="GO:0008854">
    <property type="term" value="F:exodeoxyribonuclease V activity"/>
    <property type="evidence" value="ECO:0007669"/>
    <property type="project" value="UniProtKB-EC"/>
</dbReference>
<accession>A0ABT9HV85</accession>
<evidence type="ECO:0000256" key="1">
    <source>
        <dbReference type="ARBA" id="ARBA00022722"/>
    </source>
</evidence>
<keyword evidence="3 10" id="KW-0227">DNA damage</keyword>
<dbReference type="Gene3D" id="1.10.10.990">
    <property type="match status" value="1"/>
</dbReference>
<evidence type="ECO:0000256" key="3">
    <source>
        <dbReference type="ARBA" id="ARBA00022763"/>
    </source>
</evidence>
<comment type="similarity">
    <text evidence="10">Belongs to the RecC family.</text>
</comment>
<dbReference type="SUPFAM" id="SSF52540">
    <property type="entry name" value="P-loop containing nucleoside triphosphate hydrolases"/>
    <property type="match status" value="2"/>
</dbReference>
<comment type="caution">
    <text evidence="12">The sequence shown here is derived from an EMBL/GenBank/DDBJ whole genome shotgun (WGS) entry which is preliminary data.</text>
</comment>
<evidence type="ECO:0000313" key="12">
    <source>
        <dbReference type="EMBL" id="MDP5135042.1"/>
    </source>
</evidence>
<dbReference type="PANTHER" id="PTHR30591">
    <property type="entry name" value="RECBCD ENZYME SUBUNIT RECC"/>
    <property type="match status" value="1"/>
</dbReference>
<evidence type="ECO:0000256" key="10">
    <source>
        <dbReference type="HAMAP-Rule" id="MF_01486"/>
    </source>
</evidence>
<comment type="subunit">
    <text evidence="10">Heterotrimer of RecB, RecC and RecD. All subunits contribute to DNA-binding.</text>
</comment>
<dbReference type="Pfam" id="PF17946">
    <property type="entry name" value="RecC_C"/>
    <property type="match status" value="1"/>
</dbReference>
<gene>
    <name evidence="10 12" type="primary">recC</name>
    <name evidence="12" type="ORF">ORJ04_03650</name>
</gene>
<keyword evidence="1 10" id="KW-0540">Nuclease</keyword>
<dbReference type="InterPro" id="IPR011335">
    <property type="entry name" value="Restrct_endonuc-II-like"/>
</dbReference>
<dbReference type="Gene3D" id="3.40.50.300">
    <property type="entry name" value="P-loop containing nucleotide triphosphate hydrolases"/>
    <property type="match status" value="2"/>
</dbReference>
<reference evidence="12 13" key="1">
    <citation type="submission" date="2022-11" db="EMBL/GenBank/DDBJ databases">
        <title>Viruses from the air-sea interface of a natural surface slick.</title>
        <authorList>
            <person name="Rahlff J."/>
            <person name="Holmfeldt K."/>
        </authorList>
    </citation>
    <scope>NUCLEOTIDE SEQUENCE [LARGE SCALE GENOMIC DNA]</scope>
    <source>
        <strain evidence="12 13">SMS4</strain>
    </source>
</reference>
<dbReference type="SUPFAM" id="SSF52980">
    <property type="entry name" value="Restriction endonuclease-like"/>
    <property type="match status" value="1"/>
</dbReference>
<dbReference type="PIRSF" id="PIRSF000980">
    <property type="entry name" value="RecC"/>
    <property type="match status" value="1"/>
</dbReference>
<keyword evidence="9 10" id="KW-0234">DNA repair</keyword>
<sequence>MLQSGFVVIHSNQLETLRELLVQWMSRHPISVLGTEEILVQSNGIAQWLKMALAETANDHPGIAAGLQVELPNKFVWQLYRAVLGDSIPKSLPYDKINLGWRLLGLLPHLTDSVFAPLQRYLLDDIDGKKRYQLALRLADLFDQYQVYRADWLKSWRDGANALPGSKQQLVPEDQLWQPALWRLVQQQLANVCDEGAYSSRADVHSTALAALQQGKLARPDLLPERIIVFGVSSLPQQTVELLAALGAQRQVILTVLNPCRHFWGDISTIKDDMRGAQKRHQRKAGLPQVLDADALYLHAPVLLASLGKQGRDYVSLLDQFDQPELYQHWFNGRIDLFSAPVDDISRLPLLAQLQQAMLELEPTPNPPRALATDDKSIQFHIAHSRQREVEILQDNLIAAFAADPSLQGRDIIVMTPDISQYQSHVHAVFGRLAPDDARYLPYTLADQTLRGSQPLLVALEYMLDLPQQRFALSEMSDLLDVPAIQRRFGINPDALPQLRLWLTEAGVRWGLDAEQRAGLKLGNLDNSFSWMFGIERMLLGFAMGDEPEWQGCAPYAEVAGLGAAELGPVLQFIQQLKHWYSNISQNADRSLVHWQQLMLGEQGLLLSLFDFSDEQDQLIYSRLSDALVQLVDAADSGDFVGEISLAVLREAWLEQASSSGLSQRFLAGSITFSTLMPMRAIPFKRIYLLGLNDGDYPRSRMRDDFDLMAHEYRPGDRSRRDDDRYLFLEALLSARQAVYLSWVGRNIRNNSELPPSVLVSQLRDLLNSGWHIAPTAKDNKNTVADSLTTVYPLQPFSTQYFNGNFATYAHEWQAAYQPAERPTAPLSPEGGDALPVLTLRLLDDFLANPCRHYLTQRFKTRFYRAELAAEDTEPFVLDALQLYQLKQQLLDQLLLNQQAQNDDRYLDAAVSQLAKQARLPLVLFGQLTSAQIAREVDVVFSRYRAAGTHWQRRTQALPVTLQAGVLQLQDTLSNVYFSDAGQQALILLRPSAIKNKGELRWHTLRSAWLQQLAANAQGEALSIYQYGLDDAVQLLAQPQANAQQQIESLIQSWQSGLAQPLPIMPKTAFCYLQTGDEAKCREMFEGGYQRSGERDNSPELARYYPDFASLMAAGFPDWAEKVYGPLLQSQVVASTDSEGQP</sequence>
<keyword evidence="2 10" id="KW-0547">Nucleotide-binding</keyword>
<dbReference type="PANTHER" id="PTHR30591:SF1">
    <property type="entry name" value="RECBCD ENZYME SUBUNIT RECC"/>
    <property type="match status" value="1"/>
</dbReference>
<proteinExistence type="inferred from homology"/>
<keyword evidence="6 10" id="KW-0269">Exonuclease</keyword>
<dbReference type="InterPro" id="IPR006697">
    <property type="entry name" value="RecC"/>
</dbReference>
<evidence type="ECO:0000256" key="5">
    <source>
        <dbReference type="ARBA" id="ARBA00022806"/>
    </source>
</evidence>
<dbReference type="NCBIfam" id="TIGR01450">
    <property type="entry name" value="recC"/>
    <property type="match status" value="1"/>
</dbReference>
<dbReference type="RefSeq" id="WP_305973902.1">
    <property type="nucleotide sequence ID" value="NZ_JAPJDZ010000005.1"/>
</dbReference>
<evidence type="ECO:0000256" key="7">
    <source>
        <dbReference type="ARBA" id="ARBA00022840"/>
    </source>
</evidence>
<evidence type="ECO:0000256" key="8">
    <source>
        <dbReference type="ARBA" id="ARBA00023125"/>
    </source>
</evidence>
<organism evidence="12 13">
    <name type="scientific">Rheinheimera baltica</name>
    <dbReference type="NCBI Taxonomy" id="67576"/>
    <lineage>
        <taxon>Bacteria</taxon>
        <taxon>Pseudomonadati</taxon>
        <taxon>Pseudomonadota</taxon>
        <taxon>Gammaproteobacteria</taxon>
        <taxon>Chromatiales</taxon>
        <taxon>Chromatiaceae</taxon>
        <taxon>Rheinheimera</taxon>
    </lineage>
</organism>
<keyword evidence="13" id="KW-1185">Reference proteome</keyword>
<dbReference type="InterPro" id="IPR013986">
    <property type="entry name" value="DExx_box_DNA_helicase_dom_sf"/>
</dbReference>
<dbReference type="EMBL" id="JAPJDZ010000005">
    <property type="protein sequence ID" value="MDP5135042.1"/>
    <property type="molecule type" value="Genomic_DNA"/>
</dbReference>
<keyword evidence="8 10" id="KW-0238">DNA-binding</keyword>
<evidence type="ECO:0000259" key="11">
    <source>
        <dbReference type="Pfam" id="PF17946"/>
    </source>
</evidence>
<dbReference type="InterPro" id="IPR027417">
    <property type="entry name" value="P-loop_NTPase"/>
</dbReference>
<keyword evidence="5 10" id="KW-0347">Helicase</keyword>
<evidence type="ECO:0000256" key="6">
    <source>
        <dbReference type="ARBA" id="ARBA00022839"/>
    </source>
</evidence>
<evidence type="ECO:0000313" key="13">
    <source>
        <dbReference type="Proteomes" id="UP001231109"/>
    </source>
</evidence>